<evidence type="ECO:0000313" key="6">
    <source>
        <dbReference type="Proteomes" id="UP000799537"/>
    </source>
</evidence>
<dbReference type="InterPro" id="IPR050251">
    <property type="entry name" value="HpcH-HpaI_aldolase"/>
</dbReference>
<dbReference type="GO" id="GO:0016832">
    <property type="term" value="F:aldehyde-lyase activity"/>
    <property type="evidence" value="ECO:0007669"/>
    <property type="project" value="TreeGrafter"/>
</dbReference>
<dbReference type="OrthoDB" id="1621678at2759"/>
<reference evidence="5" key="1">
    <citation type="journal article" date="2020" name="Stud. Mycol.">
        <title>101 Dothideomycetes genomes: a test case for predicting lifestyles and emergence of pathogens.</title>
        <authorList>
            <person name="Haridas S."/>
            <person name="Albert R."/>
            <person name="Binder M."/>
            <person name="Bloem J."/>
            <person name="Labutti K."/>
            <person name="Salamov A."/>
            <person name="Andreopoulos B."/>
            <person name="Baker S."/>
            <person name="Barry K."/>
            <person name="Bills G."/>
            <person name="Bluhm B."/>
            <person name="Cannon C."/>
            <person name="Castanera R."/>
            <person name="Culley D."/>
            <person name="Daum C."/>
            <person name="Ezra D."/>
            <person name="Gonzalez J."/>
            <person name="Henrissat B."/>
            <person name="Kuo A."/>
            <person name="Liang C."/>
            <person name="Lipzen A."/>
            <person name="Lutzoni F."/>
            <person name="Magnuson J."/>
            <person name="Mondo S."/>
            <person name="Nolan M."/>
            <person name="Ohm R."/>
            <person name="Pangilinan J."/>
            <person name="Park H.-J."/>
            <person name="Ramirez L."/>
            <person name="Alfaro M."/>
            <person name="Sun H."/>
            <person name="Tritt A."/>
            <person name="Yoshinaga Y."/>
            <person name="Zwiers L.-H."/>
            <person name="Turgeon B."/>
            <person name="Goodwin S."/>
            <person name="Spatafora J."/>
            <person name="Crous P."/>
            <person name="Grigoriev I."/>
        </authorList>
    </citation>
    <scope>NUCLEOTIDE SEQUENCE</scope>
    <source>
        <strain evidence="5">ATCC 36951</strain>
    </source>
</reference>
<sequence>MLQNNFLSNVAQWRLTTAVGVKLVTNNEVVHLAKGAGYDCLFIDLEHSTLSLLDASRLCSAGLMAQITPFVRVPWQCGNGFVGRVLDGGACGIVFPHISTVEDARDAVSACKFPPLGKRSLTAALPHFNFQRTSPAEVTQTINNVGSTVIVMIETPQALDNIDAIAAVEGVDILLLGANDLSLEVGIPGDWDHAEFRNALTKIAAACQDHAKCFGIAGIYTRPAVCQWAVQELGARFVLGHLDIGLLAMAMNRNAEMLRDLEK</sequence>
<evidence type="ECO:0000259" key="4">
    <source>
        <dbReference type="Pfam" id="PF03328"/>
    </source>
</evidence>
<dbReference type="InterPro" id="IPR015813">
    <property type="entry name" value="Pyrv/PenolPyrv_kinase-like_dom"/>
</dbReference>
<dbReference type="AlphaFoldDB" id="A0A6A6CFL9"/>
<organism evidence="5 6">
    <name type="scientific">Zasmidium cellare ATCC 36951</name>
    <dbReference type="NCBI Taxonomy" id="1080233"/>
    <lineage>
        <taxon>Eukaryota</taxon>
        <taxon>Fungi</taxon>
        <taxon>Dikarya</taxon>
        <taxon>Ascomycota</taxon>
        <taxon>Pezizomycotina</taxon>
        <taxon>Dothideomycetes</taxon>
        <taxon>Dothideomycetidae</taxon>
        <taxon>Mycosphaerellales</taxon>
        <taxon>Mycosphaerellaceae</taxon>
        <taxon>Zasmidium</taxon>
    </lineage>
</organism>
<dbReference type="GeneID" id="54560444"/>
<feature type="domain" description="HpcH/HpaI aldolase/citrate lyase" evidence="4">
    <location>
        <begin position="26"/>
        <end position="209"/>
    </location>
</feature>
<keyword evidence="2" id="KW-0479">Metal-binding</keyword>
<evidence type="ECO:0000256" key="2">
    <source>
        <dbReference type="ARBA" id="ARBA00022723"/>
    </source>
</evidence>
<keyword evidence="3" id="KW-0456">Lyase</keyword>
<evidence type="ECO:0000256" key="1">
    <source>
        <dbReference type="ARBA" id="ARBA00005568"/>
    </source>
</evidence>
<dbReference type="GO" id="GO:0046872">
    <property type="term" value="F:metal ion binding"/>
    <property type="evidence" value="ECO:0007669"/>
    <property type="project" value="UniProtKB-KW"/>
</dbReference>
<dbReference type="InterPro" id="IPR005000">
    <property type="entry name" value="Aldolase/citrate-lyase_domain"/>
</dbReference>
<gene>
    <name evidence="5" type="ORF">M409DRAFT_24292</name>
</gene>
<dbReference type="EMBL" id="ML993600">
    <property type="protein sequence ID" value="KAF2165443.1"/>
    <property type="molecule type" value="Genomic_DNA"/>
</dbReference>
<dbReference type="Pfam" id="PF03328">
    <property type="entry name" value="HpcH_HpaI"/>
    <property type="match status" value="1"/>
</dbReference>
<dbReference type="SUPFAM" id="SSF51621">
    <property type="entry name" value="Phosphoenolpyruvate/pyruvate domain"/>
    <property type="match status" value="1"/>
</dbReference>
<dbReference type="Gene3D" id="3.20.20.60">
    <property type="entry name" value="Phosphoenolpyruvate-binding domains"/>
    <property type="match status" value="1"/>
</dbReference>
<comment type="similarity">
    <text evidence="1">Belongs to the HpcH/HpaI aldolase family.</text>
</comment>
<evidence type="ECO:0000256" key="3">
    <source>
        <dbReference type="ARBA" id="ARBA00023239"/>
    </source>
</evidence>
<dbReference type="Proteomes" id="UP000799537">
    <property type="component" value="Unassembled WGS sequence"/>
</dbReference>
<name>A0A6A6CFL9_ZASCE</name>
<evidence type="ECO:0000313" key="5">
    <source>
        <dbReference type="EMBL" id="KAF2165443.1"/>
    </source>
</evidence>
<proteinExistence type="inferred from homology"/>
<dbReference type="PANTHER" id="PTHR30502:SF0">
    <property type="entry name" value="PHOSPHOENOLPYRUVATE CARBOXYLASE FAMILY PROTEIN"/>
    <property type="match status" value="1"/>
</dbReference>
<accession>A0A6A6CFL9</accession>
<dbReference type="GO" id="GO:0005737">
    <property type="term" value="C:cytoplasm"/>
    <property type="evidence" value="ECO:0007669"/>
    <property type="project" value="TreeGrafter"/>
</dbReference>
<protein>
    <recommendedName>
        <fullName evidence="4">HpcH/HpaI aldolase/citrate lyase domain-containing protein</fullName>
    </recommendedName>
</protein>
<dbReference type="InterPro" id="IPR040442">
    <property type="entry name" value="Pyrv_kinase-like_dom_sf"/>
</dbReference>
<dbReference type="RefSeq" id="XP_033666332.1">
    <property type="nucleotide sequence ID" value="XM_033807172.1"/>
</dbReference>
<keyword evidence="6" id="KW-1185">Reference proteome</keyword>
<dbReference type="PANTHER" id="PTHR30502">
    <property type="entry name" value="2-KETO-3-DEOXY-L-RHAMNONATE ALDOLASE"/>
    <property type="match status" value="1"/>
</dbReference>